<dbReference type="Proteomes" id="UP000266188">
    <property type="component" value="Unassembled WGS sequence"/>
</dbReference>
<protein>
    <submittedName>
        <fullName evidence="2">Uncharacterized protein</fullName>
    </submittedName>
</protein>
<proteinExistence type="predicted"/>
<organism evidence="2 3">
    <name type="scientific">Aspergillus sclerotialis</name>
    <dbReference type="NCBI Taxonomy" id="2070753"/>
    <lineage>
        <taxon>Eukaryota</taxon>
        <taxon>Fungi</taxon>
        <taxon>Dikarya</taxon>
        <taxon>Ascomycota</taxon>
        <taxon>Pezizomycotina</taxon>
        <taxon>Eurotiomycetes</taxon>
        <taxon>Eurotiomycetidae</taxon>
        <taxon>Eurotiales</taxon>
        <taxon>Aspergillaceae</taxon>
        <taxon>Aspergillus</taxon>
        <taxon>Aspergillus subgen. Polypaecilum</taxon>
    </lineage>
</organism>
<dbReference type="EMBL" id="MVGC01000039">
    <property type="protein sequence ID" value="RJE25755.1"/>
    <property type="molecule type" value="Genomic_DNA"/>
</dbReference>
<evidence type="ECO:0000256" key="1">
    <source>
        <dbReference type="SAM" id="MobiDB-lite"/>
    </source>
</evidence>
<reference evidence="3" key="1">
    <citation type="submission" date="2017-02" db="EMBL/GenBank/DDBJ databases">
        <authorList>
            <person name="Tafer H."/>
            <person name="Lopandic K."/>
        </authorList>
    </citation>
    <scope>NUCLEOTIDE SEQUENCE [LARGE SCALE GENOMIC DNA]</scope>
    <source>
        <strain evidence="3">CBS 366.77</strain>
    </source>
</reference>
<feature type="region of interest" description="Disordered" evidence="1">
    <location>
        <begin position="1"/>
        <end position="46"/>
    </location>
</feature>
<sequence length="80" mass="8901">MTGVGGGQASARIQPATTQQARKHHRDLKTTMAKQEGRSDDKPRQMGCLPEQRFAYLDAALEPVQAASRIKRIGKRVRRS</sequence>
<gene>
    <name evidence="2" type="ORF">PHISCL_01943</name>
</gene>
<comment type="caution">
    <text evidence="2">The sequence shown here is derived from an EMBL/GenBank/DDBJ whole genome shotgun (WGS) entry which is preliminary data.</text>
</comment>
<keyword evidence="3" id="KW-1185">Reference proteome</keyword>
<accession>A0A3A3A701</accession>
<evidence type="ECO:0000313" key="2">
    <source>
        <dbReference type="EMBL" id="RJE25755.1"/>
    </source>
</evidence>
<evidence type="ECO:0000313" key="3">
    <source>
        <dbReference type="Proteomes" id="UP000266188"/>
    </source>
</evidence>
<feature type="compositionally biased region" description="Basic and acidic residues" evidence="1">
    <location>
        <begin position="35"/>
        <end position="44"/>
    </location>
</feature>
<dbReference type="AlphaFoldDB" id="A0A3A3A701"/>
<name>A0A3A3A701_9EURO</name>